<keyword evidence="4" id="KW-0809">Transit peptide</keyword>
<keyword evidence="3" id="KW-0999">Mitochondrion inner membrane</keyword>
<dbReference type="Proteomes" id="UP000694867">
    <property type="component" value="Unplaced"/>
</dbReference>
<dbReference type="GeneID" id="100908461"/>
<evidence type="ECO:0000313" key="8">
    <source>
        <dbReference type="Proteomes" id="UP000694867"/>
    </source>
</evidence>
<dbReference type="AlphaFoldDB" id="A0AAJ6QTT7"/>
<dbReference type="PANTHER" id="PTHR31107:SF2">
    <property type="entry name" value="CYTOCHROME C OXIDASE ASSEMBLY FACTOR 8"/>
    <property type="match status" value="1"/>
</dbReference>
<dbReference type="CTD" id="84334"/>
<evidence type="ECO:0000256" key="5">
    <source>
        <dbReference type="ARBA" id="ARBA00023128"/>
    </source>
</evidence>
<keyword evidence="5" id="KW-0496">Mitochondrion</keyword>
<evidence type="ECO:0000256" key="1">
    <source>
        <dbReference type="ARBA" id="ARBA00004443"/>
    </source>
</evidence>
<evidence type="ECO:0000256" key="6">
    <source>
        <dbReference type="ARBA" id="ARBA00023136"/>
    </source>
</evidence>
<protein>
    <submittedName>
        <fullName evidence="9">APOPT family protein Y39B6A.34, mitochondrial</fullName>
    </submittedName>
</protein>
<comment type="similarity">
    <text evidence="2">Belongs to the COA8 family.</text>
</comment>
<dbReference type="Pfam" id="PF10231">
    <property type="entry name" value="COA8"/>
    <property type="match status" value="1"/>
</dbReference>
<evidence type="ECO:0000256" key="4">
    <source>
        <dbReference type="ARBA" id="ARBA00022946"/>
    </source>
</evidence>
<keyword evidence="6" id="KW-0472">Membrane</keyword>
<evidence type="ECO:0000256" key="2">
    <source>
        <dbReference type="ARBA" id="ARBA00005453"/>
    </source>
</evidence>
<evidence type="ECO:0000256" key="7">
    <source>
        <dbReference type="SAM" id="MobiDB-lite"/>
    </source>
</evidence>
<comment type="subcellular location">
    <subcellularLocation>
        <location evidence="1">Mitochondrion inner membrane</location>
        <topology evidence="1">Peripheral membrane protein</topology>
        <orientation evidence="1">Matrix side</orientation>
    </subcellularLocation>
</comment>
<reference evidence="9" key="1">
    <citation type="submission" date="2025-08" db="UniProtKB">
        <authorList>
            <consortium name="RefSeq"/>
        </authorList>
    </citation>
    <scope>IDENTIFICATION</scope>
</reference>
<evidence type="ECO:0000256" key="3">
    <source>
        <dbReference type="ARBA" id="ARBA00022792"/>
    </source>
</evidence>
<organism evidence="8 9">
    <name type="scientific">Galendromus occidentalis</name>
    <name type="common">western predatory mite</name>
    <dbReference type="NCBI Taxonomy" id="34638"/>
    <lineage>
        <taxon>Eukaryota</taxon>
        <taxon>Metazoa</taxon>
        <taxon>Ecdysozoa</taxon>
        <taxon>Arthropoda</taxon>
        <taxon>Chelicerata</taxon>
        <taxon>Arachnida</taxon>
        <taxon>Acari</taxon>
        <taxon>Parasitiformes</taxon>
        <taxon>Mesostigmata</taxon>
        <taxon>Gamasina</taxon>
        <taxon>Phytoseioidea</taxon>
        <taxon>Phytoseiidae</taxon>
        <taxon>Typhlodrominae</taxon>
        <taxon>Galendromus</taxon>
    </lineage>
</organism>
<dbReference type="GO" id="GO:0005743">
    <property type="term" value="C:mitochondrial inner membrane"/>
    <property type="evidence" value="ECO:0007669"/>
    <property type="project" value="UniProtKB-SubCell"/>
</dbReference>
<keyword evidence="8" id="KW-1185">Reference proteome</keyword>
<feature type="region of interest" description="Disordered" evidence="7">
    <location>
        <begin position="1"/>
        <end position="28"/>
    </location>
</feature>
<proteinExistence type="inferred from homology"/>
<name>A0AAJ6QTT7_9ACAR</name>
<dbReference type="KEGG" id="goe:100908461"/>
<dbReference type="RefSeq" id="XP_003745595.1">
    <property type="nucleotide sequence ID" value="XM_003745547.2"/>
</dbReference>
<evidence type="ECO:0000313" key="9">
    <source>
        <dbReference type="RefSeq" id="XP_003745595.1"/>
    </source>
</evidence>
<gene>
    <name evidence="9" type="primary">LOC100908461</name>
</gene>
<dbReference type="InterPro" id="IPR018796">
    <property type="entry name" value="COA8"/>
</dbReference>
<accession>A0AAJ6QTT7</accession>
<dbReference type="PANTHER" id="PTHR31107">
    <property type="entry name" value="APOPTOGENIC PROTEIN 1, MITOCHONDRIAL"/>
    <property type="match status" value="1"/>
</dbReference>
<dbReference type="GO" id="GO:0097193">
    <property type="term" value="P:intrinsic apoptotic signaling pathway"/>
    <property type="evidence" value="ECO:0007669"/>
    <property type="project" value="InterPro"/>
</dbReference>
<sequence>MNSLRSALSKFRPKKLAKPTRDNQDKGQITTVHSISAEDLPRIRETATVVSDPQDVSNLRRVLLTTPTDETPSERVYREAYEGVQLWNHHYWTEHNKLFHKQRNDFIKLNATIEEPQLDAERMSVFYRKFLDDNREKHWRYNLEWYRKHFGLLPLDMKARLSRLRVRLYR</sequence>